<dbReference type="Proteomes" id="UP000315364">
    <property type="component" value="Chromosome"/>
</dbReference>
<keyword evidence="4" id="KW-1185">Reference proteome</keyword>
<dbReference type="GO" id="GO:0019171">
    <property type="term" value="F:(3R)-hydroxyacyl-[acyl-carrier-protein] dehydratase activity"/>
    <property type="evidence" value="ECO:0007669"/>
    <property type="project" value="TreeGrafter"/>
</dbReference>
<dbReference type="SUPFAM" id="SSF54637">
    <property type="entry name" value="Thioesterase/thiol ester dehydrase-isomerase"/>
    <property type="match status" value="1"/>
</dbReference>
<sequence length="156" mass="17272">MTVTTLPDNDIEIPELAIKAGDVFLGPSKTLTDTHFTLFSAITNDMHPIHYDLEYARATQFGRPLAHGLLLNGLTALGATAAVGLIHGFVIVEQGSRFLAPAMVGDTLQPKLTIERIWRDGARIFCRIRTELTNQREETVLEGFHLYRVFDTPAVP</sequence>
<dbReference type="AlphaFoldDB" id="A0A5B8LZ69"/>
<accession>A0A5B8LZ69</accession>
<feature type="domain" description="MaoC-like" evidence="2">
    <location>
        <begin position="27"/>
        <end position="119"/>
    </location>
</feature>
<organism evidence="3 4">
    <name type="scientific">Devosia ginsengisoli</name>
    <dbReference type="NCBI Taxonomy" id="400770"/>
    <lineage>
        <taxon>Bacteria</taxon>
        <taxon>Pseudomonadati</taxon>
        <taxon>Pseudomonadota</taxon>
        <taxon>Alphaproteobacteria</taxon>
        <taxon>Hyphomicrobiales</taxon>
        <taxon>Devosiaceae</taxon>
        <taxon>Devosia</taxon>
    </lineage>
</organism>
<dbReference type="InterPro" id="IPR029069">
    <property type="entry name" value="HotDog_dom_sf"/>
</dbReference>
<keyword evidence="1" id="KW-0472">Membrane</keyword>
<evidence type="ECO:0000313" key="3">
    <source>
        <dbReference type="EMBL" id="QDZ13119.1"/>
    </source>
</evidence>
<dbReference type="OrthoDB" id="9796589at2"/>
<dbReference type="InterPro" id="IPR002539">
    <property type="entry name" value="MaoC-like_dom"/>
</dbReference>
<dbReference type="Gene3D" id="3.10.129.10">
    <property type="entry name" value="Hotdog Thioesterase"/>
    <property type="match status" value="1"/>
</dbReference>
<dbReference type="RefSeq" id="WP_146292804.1">
    <property type="nucleotide sequence ID" value="NZ_CP042304.1"/>
</dbReference>
<dbReference type="InterPro" id="IPR050965">
    <property type="entry name" value="UPF0336/Enoyl-CoA_hydratase"/>
</dbReference>
<protein>
    <submittedName>
        <fullName evidence="3">Dehydratase</fullName>
    </submittedName>
</protein>
<feature type="transmembrane region" description="Helical" evidence="1">
    <location>
        <begin position="69"/>
        <end position="92"/>
    </location>
</feature>
<dbReference type="Pfam" id="PF01575">
    <property type="entry name" value="MaoC_dehydratas"/>
    <property type="match status" value="1"/>
</dbReference>
<dbReference type="EMBL" id="CP042304">
    <property type="protein sequence ID" value="QDZ13119.1"/>
    <property type="molecule type" value="Genomic_DNA"/>
</dbReference>
<proteinExistence type="predicted"/>
<keyword evidence="1" id="KW-0812">Transmembrane</keyword>
<gene>
    <name evidence="3" type="ORF">FPZ08_21705</name>
</gene>
<dbReference type="KEGG" id="dea:FPZ08_21705"/>
<reference evidence="3 4" key="1">
    <citation type="submission" date="2019-07" db="EMBL/GenBank/DDBJ databases">
        <title>Full genome sequence of Devosia sp. Gsoil 520.</title>
        <authorList>
            <person name="Im W.-T."/>
        </authorList>
    </citation>
    <scope>NUCLEOTIDE SEQUENCE [LARGE SCALE GENOMIC DNA]</scope>
    <source>
        <strain evidence="3 4">Gsoil 520</strain>
    </source>
</reference>
<evidence type="ECO:0000313" key="4">
    <source>
        <dbReference type="Proteomes" id="UP000315364"/>
    </source>
</evidence>
<name>A0A5B8LZ69_9HYPH</name>
<evidence type="ECO:0000259" key="2">
    <source>
        <dbReference type="Pfam" id="PF01575"/>
    </source>
</evidence>
<dbReference type="PANTHER" id="PTHR43437:SF3">
    <property type="entry name" value="HYDROXYACYL-THIOESTER DEHYDRATASE TYPE 2, MITOCHONDRIAL"/>
    <property type="match status" value="1"/>
</dbReference>
<keyword evidence="1" id="KW-1133">Transmembrane helix</keyword>
<dbReference type="PANTHER" id="PTHR43437">
    <property type="entry name" value="HYDROXYACYL-THIOESTER DEHYDRATASE TYPE 2, MITOCHONDRIAL-RELATED"/>
    <property type="match status" value="1"/>
</dbReference>
<dbReference type="GO" id="GO:0006633">
    <property type="term" value="P:fatty acid biosynthetic process"/>
    <property type="evidence" value="ECO:0007669"/>
    <property type="project" value="TreeGrafter"/>
</dbReference>
<evidence type="ECO:0000256" key="1">
    <source>
        <dbReference type="SAM" id="Phobius"/>
    </source>
</evidence>